<dbReference type="PANTHER" id="PTHR43038">
    <property type="entry name" value="ATP-BINDING CASSETTE, SUB-FAMILY H, MEMBER 1"/>
    <property type="match status" value="1"/>
</dbReference>
<organism evidence="4 5">
    <name type="scientific">Desulforamulus ruminis (strain ATCC 23193 / DSM 2154 / NCIMB 8452 / DL)</name>
    <name type="common">Desulfotomaculum ruminis</name>
    <dbReference type="NCBI Taxonomy" id="696281"/>
    <lineage>
        <taxon>Bacteria</taxon>
        <taxon>Bacillati</taxon>
        <taxon>Bacillota</taxon>
        <taxon>Clostridia</taxon>
        <taxon>Eubacteriales</taxon>
        <taxon>Peptococcaceae</taxon>
        <taxon>Desulforamulus</taxon>
    </lineage>
</organism>
<dbReference type="PROSITE" id="PS00211">
    <property type="entry name" value="ABC_TRANSPORTER_1"/>
    <property type="match status" value="1"/>
</dbReference>
<evidence type="ECO:0000256" key="2">
    <source>
        <dbReference type="ARBA" id="ARBA00022840"/>
    </source>
</evidence>
<dbReference type="OrthoDB" id="9804819at2"/>
<dbReference type="InterPro" id="IPR027417">
    <property type="entry name" value="P-loop_NTPase"/>
</dbReference>
<dbReference type="InterPro" id="IPR003439">
    <property type="entry name" value="ABC_transporter-like_ATP-bd"/>
</dbReference>
<keyword evidence="1" id="KW-0547">Nucleotide-binding</keyword>
<reference evidence="5" key="1">
    <citation type="submission" date="2011-05" db="EMBL/GenBank/DDBJ databases">
        <title>Complete sequence of Desulfotomaculum ruminis DSM 2154.</title>
        <authorList>
            <person name="Lucas S."/>
            <person name="Copeland A."/>
            <person name="Lapidus A."/>
            <person name="Cheng J.-F."/>
            <person name="Goodwin L."/>
            <person name="Pitluck S."/>
            <person name="Lu M."/>
            <person name="Detter J.C."/>
            <person name="Han C."/>
            <person name="Tapia R."/>
            <person name="Land M."/>
            <person name="Hauser L."/>
            <person name="Kyrpides N."/>
            <person name="Ivanova N."/>
            <person name="Mikhailova N."/>
            <person name="Pagani I."/>
            <person name="Stams A.J.M."/>
            <person name="Plugge C.M."/>
            <person name="Muyzer G."/>
            <person name="Kuever J."/>
            <person name="Parshina S.N."/>
            <person name="Ivanova A.E."/>
            <person name="Nazina T.N."/>
            <person name="Brambilla E."/>
            <person name="Spring S."/>
            <person name="Klenk H.-P."/>
            <person name="Woyke T."/>
        </authorList>
    </citation>
    <scope>NUCLEOTIDE SEQUENCE [LARGE SCALE GENOMIC DNA]</scope>
    <source>
        <strain evidence="5">ATCC 23193 / DSM 2154 / NCIB 8452 / DL</strain>
    </source>
</reference>
<dbReference type="HOGENOM" id="CLU_000604_1_2_9"/>
<keyword evidence="2" id="KW-0067">ATP-binding</keyword>
<evidence type="ECO:0000313" key="5">
    <source>
        <dbReference type="Proteomes" id="UP000009234"/>
    </source>
</evidence>
<dbReference type="Proteomes" id="UP000009234">
    <property type="component" value="Chromosome"/>
</dbReference>
<name>F6DP18_DESRL</name>
<proteinExistence type="predicted"/>
<dbReference type="SUPFAM" id="SSF52540">
    <property type="entry name" value="P-loop containing nucleoside triphosphate hydrolases"/>
    <property type="match status" value="1"/>
</dbReference>
<dbReference type="eggNOG" id="COG1131">
    <property type="taxonomic scope" value="Bacteria"/>
</dbReference>
<accession>F6DP18</accession>
<dbReference type="EMBL" id="CP002780">
    <property type="protein sequence ID" value="AEG60737.1"/>
    <property type="molecule type" value="Genomic_DNA"/>
</dbReference>
<dbReference type="InterPro" id="IPR003593">
    <property type="entry name" value="AAA+_ATPase"/>
</dbReference>
<evidence type="ECO:0000256" key="1">
    <source>
        <dbReference type="ARBA" id="ARBA00022741"/>
    </source>
</evidence>
<feature type="domain" description="ABC transporter" evidence="3">
    <location>
        <begin position="5"/>
        <end position="234"/>
    </location>
</feature>
<keyword evidence="5" id="KW-1185">Reference proteome</keyword>
<dbReference type="KEGG" id="dru:Desru_2506"/>
<dbReference type="SMART" id="SM00382">
    <property type="entry name" value="AAA"/>
    <property type="match status" value="1"/>
</dbReference>
<sequence length="307" mass="34504">MEYVVTTRDLTKTFGKFTAVDKLTMQIKAGEIYGFLGPNGAGKSTTIRMLCGILEPTSGFGQVMGYDLAKEAEKIKTRIGYMSQKFSLYDDLTVYENLYFYAGLYSLPVDDRRKRIDEMIEMARLKGREKELAAHLSGGWKQRLALGCAILSKPDILFLDEPTSGISPTSRKMFFNIIQELANHGTTIMVTTHFMDEAERCSNIAFISDGRLIANDTPDHLKRNVIQGALVELELSNPMERLPAIEAIPYVKECSIHGSLLHVLLEEDRNVAEIESFVGSRANPITPSLEDVFITLARQRRKEISHE</sequence>
<gene>
    <name evidence="4" type="ordered locus">Desru_2506</name>
</gene>
<reference evidence="4 5" key="2">
    <citation type="journal article" date="2012" name="Stand. Genomic Sci.">
        <title>Complete genome sequence of the sulfate-reducing firmicute Desulfotomaculum ruminis type strain (DL(T)).</title>
        <authorList>
            <person name="Spring S."/>
            <person name="Visser M."/>
            <person name="Lu M."/>
            <person name="Copeland A."/>
            <person name="Lapidus A."/>
            <person name="Lucas S."/>
            <person name="Cheng J.F."/>
            <person name="Han C."/>
            <person name="Tapia R."/>
            <person name="Goodwin L.A."/>
            <person name="Pitluck S."/>
            <person name="Ivanova N."/>
            <person name="Land M."/>
            <person name="Hauser L."/>
            <person name="Larimer F."/>
            <person name="Rohde M."/>
            <person name="Goker M."/>
            <person name="Detter J.C."/>
            <person name="Kyrpides N.C."/>
            <person name="Woyke T."/>
            <person name="Schaap P.J."/>
            <person name="Plugge C.M."/>
            <person name="Muyzer G."/>
            <person name="Kuever J."/>
            <person name="Pereira I.A."/>
            <person name="Parshina S.N."/>
            <person name="Bernier-Latmani R."/>
            <person name="Stams A.J."/>
            <person name="Klenk H.P."/>
        </authorList>
    </citation>
    <scope>NUCLEOTIDE SEQUENCE [LARGE SCALE GENOMIC DNA]</scope>
    <source>
        <strain evidence="5">ATCC 23193 / DSM 2154 / NCIB 8452 / DL</strain>
    </source>
</reference>
<dbReference type="RefSeq" id="WP_013842493.1">
    <property type="nucleotide sequence ID" value="NC_015589.1"/>
</dbReference>
<dbReference type="InterPro" id="IPR017871">
    <property type="entry name" value="ABC_transporter-like_CS"/>
</dbReference>
<evidence type="ECO:0000259" key="3">
    <source>
        <dbReference type="PROSITE" id="PS50893"/>
    </source>
</evidence>
<dbReference type="GO" id="GO:0016887">
    <property type="term" value="F:ATP hydrolysis activity"/>
    <property type="evidence" value="ECO:0007669"/>
    <property type="project" value="InterPro"/>
</dbReference>
<dbReference type="PANTHER" id="PTHR43038:SF3">
    <property type="entry name" value="ABC TRANSPORTER G FAMILY MEMBER 20 ISOFORM X1"/>
    <property type="match status" value="1"/>
</dbReference>
<protein>
    <submittedName>
        <fullName evidence="4">ABC transporter related protein</fullName>
    </submittedName>
</protein>
<dbReference type="PROSITE" id="PS50893">
    <property type="entry name" value="ABC_TRANSPORTER_2"/>
    <property type="match status" value="1"/>
</dbReference>
<dbReference type="Gene3D" id="3.40.50.300">
    <property type="entry name" value="P-loop containing nucleotide triphosphate hydrolases"/>
    <property type="match status" value="1"/>
</dbReference>
<dbReference type="GO" id="GO:0005524">
    <property type="term" value="F:ATP binding"/>
    <property type="evidence" value="ECO:0007669"/>
    <property type="project" value="UniProtKB-KW"/>
</dbReference>
<evidence type="ECO:0000313" key="4">
    <source>
        <dbReference type="EMBL" id="AEG60737.1"/>
    </source>
</evidence>
<dbReference type="STRING" id="696281.Desru_2506"/>
<dbReference type="Pfam" id="PF00005">
    <property type="entry name" value="ABC_tran"/>
    <property type="match status" value="1"/>
</dbReference>
<dbReference type="AlphaFoldDB" id="F6DP18"/>